<proteinExistence type="predicted"/>
<dbReference type="RefSeq" id="WP_178645496.1">
    <property type="nucleotide sequence ID" value="NZ_JBBMEJ010000015.1"/>
</dbReference>
<keyword evidence="2" id="KW-1185">Reference proteome</keyword>
<dbReference type="Proteomes" id="UP001473063">
    <property type="component" value="Unassembled WGS sequence"/>
</dbReference>
<evidence type="ECO:0000313" key="1">
    <source>
        <dbReference type="EMBL" id="MEQ2371716.1"/>
    </source>
</evidence>
<dbReference type="EMBL" id="JBBMEJ010000015">
    <property type="protein sequence ID" value="MEQ2371716.1"/>
    <property type="molecule type" value="Genomic_DNA"/>
</dbReference>
<organism evidence="1 2">
    <name type="scientific">Blautia aquisgranensis</name>
    <dbReference type="NCBI Taxonomy" id="3133153"/>
    <lineage>
        <taxon>Bacteria</taxon>
        <taxon>Bacillati</taxon>
        <taxon>Bacillota</taxon>
        <taxon>Clostridia</taxon>
        <taxon>Lachnospirales</taxon>
        <taxon>Lachnospiraceae</taxon>
        <taxon>Blautia</taxon>
    </lineage>
</organism>
<gene>
    <name evidence="1" type="ORF">WMO28_12425</name>
</gene>
<dbReference type="InterPro" id="IPR043740">
    <property type="entry name" value="DUF5685"/>
</dbReference>
<evidence type="ECO:0000313" key="2">
    <source>
        <dbReference type="Proteomes" id="UP001473063"/>
    </source>
</evidence>
<protein>
    <submittedName>
        <fullName evidence="1">DUF5685 family protein</fullName>
    </submittedName>
</protein>
<reference evidence="1 2" key="1">
    <citation type="submission" date="2024-03" db="EMBL/GenBank/DDBJ databases">
        <title>Human intestinal bacterial collection.</title>
        <authorList>
            <person name="Pauvert C."/>
            <person name="Hitch T.C.A."/>
            <person name="Clavel T."/>
        </authorList>
    </citation>
    <scope>NUCLEOTIDE SEQUENCE [LARGE SCALE GENOMIC DNA]</scope>
    <source>
        <strain evidence="1 2">CLA-JM-H16</strain>
    </source>
</reference>
<sequence>MFGYVTVNKPEIKFKDFDMYRSFYCGLCRELRERYGISGQISLTYDMTFVVLLLSGLYEPPTRKGKSRCAVHPLKPQPVRKNAVTEYCADMNVILSYYKCMDDWKDERKYLRYAYATLLKNSGKKHMSAYQEKMRRIREALEELSRLEKQGETDVDLVAGCSGRIMEEVFAFHEDVWEASLRRMGFYLGKFIYILDAYDDVEKDAENGNYNPFLEKYKMEGFEAEVRGMLIMMLSEACREFEKLPIIRYGDILRNILYSGVWCRFTAIGEKRRGEREKERQC</sequence>
<accession>A0ABV1BGP5</accession>
<name>A0ABV1BGP5_9FIRM</name>
<comment type="caution">
    <text evidence="1">The sequence shown here is derived from an EMBL/GenBank/DDBJ whole genome shotgun (WGS) entry which is preliminary data.</text>
</comment>
<dbReference type="Pfam" id="PF18937">
    <property type="entry name" value="DUF5685"/>
    <property type="match status" value="1"/>
</dbReference>